<comment type="catalytic activity">
    <reaction evidence="10">
        <text>(R)-pantoate + NADP(+) = 2-dehydropantoate + NADPH + H(+)</text>
        <dbReference type="Rhea" id="RHEA:16233"/>
        <dbReference type="ChEBI" id="CHEBI:11561"/>
        <dbReference type="ChEBI" id="CHEBI:15378"/>
        <dbReference type="ChEBI" id="CHEBI:15980"/>
        <dbReference type="ChEBI" id="CHEBI:57783"/>
        <dbReference type="ChEBI" id="CHEBI:58349"/>
        <dbReference type="EC" id="1.1.1.169"/>
    </reaction>
</comment>
<dbReference type="PANTHER" id="PTHR21708:SF26">
    <property type="entry name" value="2-DEHYDROPANTOATE 2-REDUCTASE"/>
    <property type="match status" value="1"/>
</dbReference>
<comment type="similarity">
    <text evidence="3">Belongs to the ketopantoate reductase family.</text>
</comment>
<dbReference type="PANTHER" id="PTHR21708">
    <property type="entry name" value="PROBABLE 2-DEHYDROPANTOATE 2-REDUCTASE"/>
    <property type="match status" value="1"/>
</dbReference>
<dbReference type="InterPro" id="IPR013752">
    <property type="entry name" value="KPA_reductase"/>
</dbReference>
<dbReference type="GO" id="GO:0008677">
    <property type="term" value="F:2-dehydropantoate 2-reductase activity"/>
    <property type="evidence" value="ECO:0007669"/>
    <property type="project" value="UniProtKB-EC"/>
</dbReference>
<dbReference type="Pfam" id="PF08546">
    <property type="entry name" value="ApbA_C"/>
    <property type="match status" value="1"/>
</dbReference>
<evidence type="ECO:0000256" key="9">
    <source>
        <dbReference type="ARBA" id="ARBA00032024"/>
    </source>
</evidence>
<gene>
    <name evidence="13" type="ORF">BBC0178_015550</name>
</gene>
<dbReference type="EC" id="1.1.1.169" evidence="4"/>
<dbReference type="UniPathway" id="UPA00028">
    <property type="reaction ID" value="UER00004"/>
</dbReference>
<reference evidence="13 14" key="1">
    <citation type="submission" date="2016-11" db="EMBL/GenBank/DDBJ databases">
        <title>Comparative genomics of Bartonella apis.</title>
        <authorList>
            <person name="Engel P."/>
        </authorList>
    </citation>
    <scope>NUCLEOTIDE SEQUENCE [LARGE SCALE GENOMIC DNA]</scope>
    <source>
        <strain evidence="13 14">BBC0178</strain>
    </source>
</reference>
<evidence type="ECO:0000313" key="14">
    <source>
        <dbReference type="Proteomes" id="UP000189660"/>
    </source>
</evidence>
<keyword evidence="14" id="KW-1185">Reference proteome</keyword>
<dbReference type="SUPFAM" id="SSF48179">
    <property type="entry name" value="6-phosphogluconate dehydrogenase C-terminal domain-like"/>
    <property type="match status" value="1"/>
</dbReference>
<keyword evidence="8 13" id="KW-0560">Oxidoreductase</keyword>
<organism evidence="13 14">
    <name type="scientific">Bartonella apihabitans</name>
    <dbReference type="NCBI Taxonomy" id="2750929"/>
    <lineage>
        <taxon>Bacteria</taxon>
        <taxon>Pseudomonadati</taxon>
        <taxon>Pseudomonadota</taxon>
        <taxon>Alphaproteobacteria</taxon>
        <taxon>Hyphomicrobiales</taxon>
        <taxon>Bartonellaceae</taxon>
        <taxon>Bartonella</taxon>
    </lineage>
</organism>
<evidence type="ECO:0000313" key="13">
    <source>
        <dbReference type="EMBL" id="AQT43014.1"/>
    </source>
</evidence>
<comment type="pathway">
    <text evidence="2">Cofactor biosynthesis; (R)-pantothenate biosynthesis; (R)-pantoate from 3-methyl-2-oxobutanoate: step 2/2.</text>
</comment>
<evidence type="ECO:0000256" key="7">
    <source>
        <dbReference type="ARBA" id="ARBA00022857"/>
    </source>
</evidence>
<evidence type="ECO:0000256" key="5">
    <source>
        <dbReference type="ARBA" id="ARBA00019465"/>
    </source>
</evidence>
<dbReference type="RefSeq" id="WP_250638109.1">
    <property type="nucleotide sequence ID" value="NZ_CP015820.1"/>
</dbReference>
<dbReference type="EMBL" id="CP015820">
    <property type="protein sequence ID" value="AQT43014.1"/>
    <property type="molecule type" value="Genomic_DNA"/>
</dbReference>
<evidence type="ECO:0000256" key="10">
    <source>
        <dbReference type="ARBA" id="ARBA00048793"/>
    </source>
</evidence>
<proteinExistence type="inferred from homology"/>
<keyword evidence="7" id="KW-0521">NADP</keyword>
<evidence type="ECO:0000256" key="2">
    <source>
        <dbReference type="ARBA" id="ARBA00004994"/>
    </source>
</evidence>
<dbReference type="SUPFAM" id="SSF51735">
    <property type="entry name" value="NAD(P)-binding Rossmann-fold domains"/>
    <property type="match status" value="1"/>
</dbReference>
<dbReference type="InterPro" id="IPR008927">
    <property type="entry name" value="6-PGluconate_DH-like_C_sf"/>
</dbReference>
<evidence type="ECO:0000256" key="8">
    <source>
        <dbReference type="ARBA" id="ARBA00023002"/>
    </source>
</evidence>
<protein>
    <recommendedName>
        <fullName evidence="5">2-dehydropantoate 2-reductase</fullName>
        <ecNumber evidence="4">1.1.1.169</ecNumber>
    </recommendedName>
    <alternativeName>
        <fullName evidence="9">Ketopantoate reductase</fullName>
    </alternativeName>
</protein>
<sequence>MPKVLILGAGGIGGYFGGRLVEAGKDVTFLVRPKRQHILAEHGLRIESPAGNVTEQVNTVTDEELSVQIAQGKVYDYVFLTAKAYDLESAINSIRPAMGKNTVLIPALNGMAHIDRLNNEFDHNNVMAGSVIIQSTLTADGVVLHLNDDAFGVFGPQQGGEDQRAALFASLFDKAKGVDVRAVPNAMQRMWDKWVRLATLAGMTCLMRANVGEINRAPGGQEAMMDFLNKNSQIAKAAGFPLHEGASNNIGIFSKIPILWQPHPCCAILKEATRQKVITFWAIY</sequence>
<dbReference type="FunFam" id="3.40.50.720:FF:000307">
    <property type="entry name" value="2-dehydropantoate 2-reductase"/>
    <property type="match status" value="1"/>
</dbReference>
<dbReference type="Pfam" id="PF02558">
    <property type="entry name" value="ApbA"/>
    <property type="match status" value="1"/>
</dbReference>
<evidence type="ECO:0000259" key="11">
    <source>
        <dbReference type="Pfam" id="PF02558"/>
    </source>
</evidence>
<evidence type="ECO:0000256" key="1">
    <source>
        <dbReference type="ARBA" id="ARBA00002919"/>
    </source>
</evidence>
<dbReference type="Gene3D" id="3.40.50.720">
    <property type="entry name" value="NAD(P)-binding Rossmann-like Domain"/>
    <property type="match status" value="1"/>
</dbReference>
<comment type="function">
    <text evidence="1">Catalyzes the NADPH-dependent reduction of ketopantoate into pantoic acid.</text>
</comment>
<name>A0A1U9MCH8_9HYPH</name>
<evidence type="ECO:0000259" key="12">
    <source>
        <dbReference type="Pfam" id="PF08546"/>
    </source>
</evidence>
<dbReference type="GO" id="GO:0005737">
    <property type="term" value="C:cytoplasm"/>
    <property type="evidence" value="ECO:0007669"/>
    <property type="project" value="TreeGrafter"/>
</dbReference>
<dbReference type="InterPro" id="IPR036291">
    <property type="entry name" value="NAD(P)-bd_dom_sf"/>
</dbReference>
<dbReference type="InterPro" id="IPR051402">
    <property type="entry name" value="KPR-Related"/>
</dbReference>
<dbReference type="InterPro" id="IPR013328">
    <property type="entry name" value="6PGD_dom2"/>
</dbReference>
<dbReference type="GO" id="GO:0015940">
    <property type="term" value="P:pantothenate biosynthetic process"/>
    <property type="evidence" value="ECO:0007669"/>
    <property type="project" value="UniProtKB-UniPathway"/>
</dbReference>
<evidence type="ECO:0000256" key="3">
    <source>
        <dbReference type="ARBA" id="ARBA00007870"/>
    </source>
</evidence>
<dbReference type="Proteomes" id="UP000189660">
    <property type="component" value="Chromosome"/>
</dbReference>
<feature type="domain" description="Ketopantoate reductase N-terminal" evidence="11">
    <location>
        <begin position="4"/>
        <end position="149"/>
    </location>
</feature>
<dbReference type="AlphaFoldDB" id="A0A1U9MCH8"/>
<dbReference type="KEGG" id="bapa:BBC0178_015550"/>
<evidence type="ECO:0000256" key="4">
    <source>
        <dbReference type="ARBA" id="ARBA00013014"/>
    </source>
</evidence>
<evidence type="ECO:0000256" key="6">
    <source>
        <dbReference type="ARBA" id="ARBA00022655"/>
    </source>
</evidence>
<dbReference type="InterPro" id="IPR013332">
    <property type="entry name" value="KPR_N"/>
</dbReference>
<keyword evidence="6" id="KW-0566">Pantothenate biosynthesis</keyword>
<dbReference type="Gene3D" id="1.10.1040.10">
    <property type="entry name" value="N-(1-d-carboxylethyl)-l-norvaline Dehydrogenase, domain 2"/>
    <property type="match status" value="1"/>
</dbReference>
<feature type="domain" description="Ketopantoate reductase C-terminal" evidence="12">
    <location>
        <begin position="185"/>
        <end position="245"/>
    </location>
</feature>
<accession>A0A1U9MCH8</accession>